<protein>
    <submittedName>
        <fullName evidence="1">Uncharacterized protein</fullName>
    </submittedName>
</protein>
<organism evidence="1 2">
    <name type="scientific">Glacieibacterium arshaanense</name>
    <dbReference type="NCBI Taxonomy" id="2511025"/>
    <lineage>
        <taxon>Bacteria</taxon>
        <taxon>Pseudomonadati</taxon>
        <taxon>Pseudomonadota</taxon>
        <taxon>Alphaproteobacteria</taxon>
        <taxon>Sphingomonadales</taxon>
        <taxon>Sphingosinicellaceae</taxon>
        <taxon>Glacieibacterium</taxon>
    </lineage>
</organism>
<evidence type="ECO:0000313" key="2">
    <source>
        <dbReference type="Proteomes" id="UP000297737"/>
    </source>
</evidence>
<dbReference type="AlphaFoldDB" id="A0A4Y9EKA0"/>
<reference evidence="1 2" key="1">
    <citation type="submission" date="2019-02" db="EMBL/GenBank/DDBJ databases">
        <title>Polymorphobacter sp. isolated from the lake at the Tibet of China.</title>
        <authorList>
            <person name="Li A."/>
        </authorList>
    </citation>
    <scope>NUCLEOTIDE SEQUENCE [LARGE SCALE GENOMIC DNA]</scope>
    <source>
        <strain evidence="1 2">DJ1R-1</strain>
    </source>
</reference>
<dbReference type="EMBL" id="SIHO01000004">
    <property type="protein sequence ID" value="TFU00431.1"/>
    <property type="molecule type" value="Genomic_DNA"/>
</dbReference>
<keyword evidence="2" id="KW-1185">Reference proteome</keyword>
<dbReference type="OrthoDB" id="7205485at2"/>
<dbReference type="RefSeq" id="WP_135247198.1">
    <property type="nucleotide sequence ID" value="NZ_SIHO01000004.1"/>
</dbReference>
<gene>
    <name evidence="1" type="ORF">EUV02_15410</name>
</gene>
<name>A0A4Y9EKA0_9SPHN</name>
<proteinExistence type="predicted"/>
<evidence type="ECO:0000313" key="1">
    <source>
        <dbReference type="EMBL" id="TFU00431.1"/>
    </source>
</evidence>
<dbReference type="Proteomes" id="UP000297737">
    <property type="component" value="Unassembled WGS sequence"/>
</dbReference>
<comment type="caution">
    <text evidence="1">The sequence shown here is derived from an EMBL/GenBank/DDBJ whole genome shotgun (WGS) entry which is preliminary data.</text>
</comment>
<sequence>MDGQYSSKAIFLSWDGKETVFTVRCDRHSKEIVIKYSIPKNVSFDPARPLAIGEVDFRTTKTGQNLEGRSQLTSPLKSQLSARAELEIQAPNEMGEPWYVGIGEPLRRVALACH</sequence>
<accession>A0A4Y9EKA0</accession>